<dbReference type="AlphaFoldDB" id="A0A8T3V817"/>
<evidence type="ECO:0000256" key="1">
    <source>
        <dbReference type="ARBA" id="ARBA00009013"/>
    </source>
</evidence>
<dbReference type="PANTHER" id="PTHR33495">
    <property type="entry name" value="ANTI-SIGMA FACTOR ANTAGONIST TM_1081-RELATED-RELATED"/>
    <property type="match status" value="1"/>
</dbReference>
<dbReference type="Pfam" id="PF01740">
    <property type="entry name" value="STAS"/>
    <property type="match status" value="1"/>
</dbReference>
<dbReference type="Gene3D" id="3.30.750.24">
    <property type="entry name" value="STAS domain"/>
    <property type="match status" value="1"/>
</dbReference>
<name>A0A8T3V817_9EURY</name>
<dbReference type="GO" id="GO:0043856">
    <property type="term" value="F:anti-sigma factor antagonist activity"/>
    <property type="evidence" value="ECO:0007669"/>
    <property type="project" value="InterPro"/>
</dbReference>
<dbReference type="CDD" id="cd07043">
    <property type="entry name" value="STAS_anti-anti-sigma_factors"/>
    <property type="match status" value="1"/>
</dbReference>
<dbReference type="PROSITE" id="PS50801">
    <property type="entry name" value="STAS"/>
    <property type="match status" value="1"/>
</dbReference>
<gene>
    <name evidence="3" type="ORF">E7Z79_05085</name>
</gene>
<dbReference type="EMBL" id="SUTK01000018">
    <property type="protein sequence ID" value="MBE6501796.1"/>
    <property type="molecule type" value="Genomic_DNA"/>
</dbReference>
<evidence type="ECO:0000313" key="3">
    <source>
        <dbReference type="EMBL" id="MBE6501796.1"/>
    </source>
</evidence>
<comment type="similarity">
    <text evidence="1">Belongs to the anti-sigma-factor antagonist family.</text>
</comment>
<proteinExistence type="inferred from homology"/>
<dbReference type="RefSeq" id="WP_303738898.1">
    <property type="nucleotide sequence ID" value="NZ_SUTK01000018.1"/>
</dbReference>
<accession>A0A8T3V817</accession>
<dbReference type="InterPro" id="IPR003658">
    <property type="entry name" value="Anti-sigma_ant"/>
</dbReference>
<organism evidence="3 4">
    <name type="scientific">Methanobrevibacter thaueri</name>
    <dbReference type="NCBI Taxonomy" id="190975"/>
    <lineage>
        <taxon>Archaea</taxon>
        <taxon>Methanobacteriati</taxon>
        <taxon>Methanobacteriota</taxon>
        <taxon>Methanomada group</taxon>
        <taxon>Methanobacteria</taxon>
        <taxon>Methanobacteriales</taxon>
        <taxon>Methanobacteriaceae</taxon>
        <taxon>Methanobrevibacter</taxon>
    </lineage>
</organism>
<dbReference type="NCBIfam" id="TIGR00377">
    <property type="entry name" value="ant_ant_sig"/>
    <property type="match status" value="1"/>
</dbReference>
<comment type="caution">
    <text evidence="3">The sequence shown here is derived from an EMBL/GenBank/DDBJ whole genome shotgun (WGS) entry which is preliminary data.</text>
</comment>
<sequence length="99" mass="11250">MDLIKEYNENELTITVKDKIDTVTAPDFENEIMDEMGNFNSLIVDLTDLKYISSAGLRVLVATEKKLKPEGIPFVIKINETIEEILVMSGFDKILNIEK</sequence>
<feature type="domain" description="STAS" evidence="2">
    <location>
        <begin position="1"/>
        <end position="99"/>
    </location>
</feature>
<reference evidence="3" key="1">
    <citation type="submission" date="2019-04" db="EMBL/GenBank/DDBJ databases">
        <title>Evolution of Biomass-Degrading Anaerobic Consortia Revealed by Metagenomics.</title>
        <authorList>
            <person name="Peng X."/>
        </authorList>
    </citation>
    <scope>NUCLEOTIDE SEQUENCE</scope>
    <source>
        <strain evidence="3">SIG18</strain>
    </source>
</reference>
<protein>
    <submittedName>
        <fullName evidence="3">STAS domain-containing protein</fullName>
    </submittedName>
</protein>
<evidence type="ECO:0000259" key="2">
    <source>
        <dbReference type="PROSITE" id="PS50801"/>
    </source>
</evidence>
<evidence type="ECO:0000313" key="4">
    <source>
        <dbReference type="Proteomes" id="UP000783037"/>
    </source>
</evidence>
<dbReference type="InterPro" id="IPR036513">
    <property type="entry name" value="STAS_dom_sf"/>
</dbReference>
<dbReference type="InterPro" id="IPR002645">
    <property type="entry name" value="STAS_dom"/>
</dbReference>
<dbReference type="Proteomes" id="UP000783037">
    <property type="component" value="Unassembled WGS sequence"/>
</dbReference>
<dbReference type="SUPFAM" id="SSF52091">
    <property type="entry name" value="SpoIIaa-like"/>
    <property type="match status" value="1"/>
</dbReference>